<reference evidence="2" key="1">
    <citation type="journal article" date="2014" name="Genome Announc.">
        <title>De novo whole-genome sequence and genome annotation of Lichtheimia ramosa.</title>
        <authorList>
            <person name="Linde J."/>
            <person name="Schwartze V."/>
            <person name="Binder U."/>
            <person name="Lass-Florl C."/>
            <person name="Voigt K."/>
            <person name="Horn F."/>
        </authorList>
    </citation>
    <scope>NUCLEOTIDE SEQUENCE</scope>
    <source>
        <strain evidence="2">JMRC FSU:6197</strain>
    </source>
</reference>
<dbReference type="EMBL" id="LK023324">
    <property type="protein sequence ID" value="CDS07322.1"/>
    <property type="molecule type" value="Genomic_DNA"/>
</dbReference>
<feature type="signal peptide" evidence="1">
    <location>
        <begin position="1"/>
        <end position="21"/>
    </location>
</feature>
<proteinExistence type="predicted"/>
<organism evidence="2">
    <name type="scientific">Lichtheimia ramosa</name>
    <dbReference type="NCBI Taxonomy" id="688394"/>
    <lineage>
        <taxon>Eukaryota</taxon>
        <taxon>Fungi</taxon>
        <taxon>Fungi incertae sedis</taxon>
        <taxon>Mucoromycota</taxon>
        <taxon>Mucoromycotina</taxon>
        <taxon>Mucoromycetes</taxon>
        <taxon>Mucorales</taxon>
        <taxon>Lichtheimiaceae</taxon>
        <taxon>Lichtheimia</taxon>
    </lineage>
</organism>
<dbReference type="AlphaFoldDB" id="A0A077WLD4"/>
<evidence type="ECO:0000256" key="1">
    <source>
        <dbReference type="SAM" id="SignalP"/>
    </source>
</evidence>
<evidence type="ECO:0000313" key="2">
    <source>
        <dbReference type="EMBL" id="CDS07322.1"/>
    </source>
</evidence>
<dbReference type="OrthoDB" id="10646214at2759"/>
<gene>
    <name evidence="2" type="ORF">LRAMOSA01271</name>
</gene>
<sequence>MRFSFFSLAAATVCLAAGAFAASPSAAAQSGASVAASERHSNSVAASVPSSVAYMQSAPAVQSSAAASVSFENEQEDVDESTLEGIQRGALADIASLLISLLAGILKAVVRKVLGGLGLSMTDDQINQVQQEALEQIDAMGGADVLQETLRLGGLKGLIQFLVNVVIPIIKKILGGATSGAAGPTVM</sequence>
<accession>A0A077WLD4</accession>
<name>A0A077WLD4_9FUNG</name>
<keyword evidence="1" id="KW-0732">Signal</keyword>
<protein>
    <recommendedName>
        <fullName evidence="3">Secreted protein</fullName>
    </recommendedName>
</protein>
<evidence type="ECO:0008006" key="3">
    <source>
        <dbReference type="Google" id="ProtNLM"/>
    </source>
</evidence>
<feature type="chain" id="PRO_5001726605" description="Secreted protein" evidence="1">
    <location>
        <begin position="22"/>
        <end position="187"/>
    </location>
</feature>